<feature type="compositionally biased region" description="Pro residues" evidence="1">
    <location>
        <begin position="26"/>
        <end position="35"/>
    </location>
</feature>
<gene>
    <name evidence="2" type="ORF">GALMADRAFT_212831</name>
</gene>
<dbReference type="HOGENOM" id="CLU_471761_0_0_1"/>
<dbReference type="OrthoDB" id="2915292at2759"/>
<proteinExistence type="predicted"/>
<evidence type="ECO:0000313" key="3">
    <source>
        <dbReference type="Proteomes" id="UP000027222"/>
    </source>
</evidence>
<reference evidence="3" key="1">
    <citation type="journal article" date="2014" name="Proc. Natl. Acad. Sci. U.S.A.">
        <title>Extensive sampling of basidiomycete genomes demonstrates inadequacy of the white-rot/brown-rot paradigm for wood decay fungi.</title>
        <authorList>
            <person name="Riley R."/>
            <person name="Salamov A.A."/>
            <person name="Brown D.W."/>
            <person name="Nagy L.G."/>
            <person name="Floudas D."/>
            <person name="Held B.W."/>
            <person name="Levasseur A."/>
            <person name="Lombard V."/>
            <person name="Morin E."/>
            <person name="Otillar R."/>
            <person name="Lindquist E.A."/>
            <person name="Sun H."/>
            <person name="LaButti K.M."/>
            <person name="Schmutz J."/>
            <person name="Jabbour D."/>
            <person name="Luo H."/>
            <person name="Baker S.E."/>
            <person name="Pisabarro A.G."/>
            <person name="Walton J.D."/>
            <person name="Blanchette R.A."/>
            <person name="Henrissat B."/>
            <person name="Martin F."/>
            <person name="Cullen D."/>
            <person name="Hibbett D.S."/>
            <person name="Grigoriev I.V."/>
        </authorList>
    </citation>
    <scope>NUCLEOTIDE SEQUENCE [LARGE SCALE GENOMIC DNA]</scope>
    <source>
        <strain evidence="3">CBS 339.88</strain>
    </source>
</reference>
<dbReference type="Gene3D" id="3.80.10.10">
    <property type="entry name" value="Ribonuclease Inhibitor"/>
    <property type="match status" value="1"/>
</dbReference>
<keyword evidence="3" id="KW-1185">Reference proteome</keyword>
<evidence type="ECO:0000256" key="1">
    <source>
        <dbReference type="SAM" id="MobiDB-lite"/>
    </source>
</evidence>
<accession>A0A067SPH5</accession>
<feature type="compositionally biased region" description="Basic and acidic residues" evidence="1">
    <location>
        <begin position="122"/>
        <end position="134"/>
    </location>
</feature>
<feature type="region of interest" description="Disordered" evidence="1">
    <location>
        <begin position="122"/>
        <end position="146"/>
    </location>
</feature>
<dbReference type="Proteomes" id="UP000027222">
    <property type="component" value="Unassembled WGS sequence"/>
</dbReference>
<sequence length="585" mass="65804">MDRRTSGSSSISTTTSTSPFSAKFPSPAPPTSAPAPGLPPLPLELWFHIAELVPPPDLPKLIGVHRVFFEMIMSELYSQLSFISADPRVVCEKLRSLQNPGLAERVRVLTIWPSAVRDAIRATEPERLEPERSQTPKPKPKPGHVRYLSKGREYVEDLLGHHRSASPPISSSRPSTPKEPLPSPIERVELFKAALRLLTRVDSLELHWYLDKGGEHAWTFPLFPQIWRGVAPGLRKLTLDIQLFKMGDVVLSCIALPRLEELQLTLRCDAARGHPGDTVVPYFVNKFAATLRVLGIKTIGHQELSQNFQLLGTFPRLRALAVIMPLDAYHLRDPSGFRQFLVNHPRLGELCVRYTRCCRDCVDDEFTTVYGKHRLYSDISMPALHSLELGLHIPFPLGIASSLYSSVAQLGSGLTSLTLKDRNLKLDEIKTVLRLFPSNRLKKLSLFARLLSPQVIDFIAQACPTLNSLSLDVETVVKSEPSQFDLYHNDVDGFAQALFNYAVDLDNDRWRYRTWTLSDVAVMRWEFQVGHQYNWACMSALARVVPSVRSFAGRGHMEQEQDVVLKPGTQRLLVDLGGRTKPFDT</sequence>
<evidence type="ECO:0000313" key="2">
    <source>
        <dbReference type="EMBL" id="KDR72806.1"/>
    </source>
</evidence>
<feature type="compositionally biased region" description="Low complexity" evidence="1">
    <location>
        <begin position="1"/>
        <end position="25"/>
    </location>
</feature>
<dbReference type="EMBL" id="KL142387">
    <property type="protein sequence ID" value="KDR72806.1"/>
    <property type="molecule type" value="Genomic_DNA"/>
</dbReference>
<name>A0A067SPH5_GALM3</name>
<dbReference type="InterPro" id="IPR032675">
    <property type="entry name" value="LRR_dom_sf"/>
</dbReference>
<organism evidence="2 3">
    <name type="scientific">Galerina marginata (strain CBS 339.88)</name>
    <dbReference type="NCBI Taxonomy" id="685588"/>
    <lineage>
        <taxon>Eukaryota</taxon>
        <taxon>Fungi</taxon>
        <taxon>Dikarya</taxon>
        <taxon>Basidiomycota</taxon>
        <taxon>Agaricomycotina</taxon>
        <taxon>Agaricomycetes</taxon>
        <taxon>Agaricomycetidae</taxon>
        <taxon>Agaricales</taxon>
        <taxon>Agaricineae</taxon>
        <taxon>Strophariaceae</taxon>
        <taxon>Galerina</taxon>
    </lineage>
</organism>
<dbReference type="AlphaFoldDB" id="A0A067SPH5"/>
<dbReference type="SUPFAM" id="SSF52047">
    <property type="entry name" value="RNI-like"/>
    <property type="match status" value="1"/>
</dbReference>
<feature type="region of interest" description="Disordered" evidence="1">
    <location>
        <begin position="1"/>
        <end position="35"/>
    </location>
</feature>
<feature type="region of interest" description="Disordered" evidence="1">
    <location>
        <begin position="163"/>
        <end position="182"/>
    </location>
</feature>
<evidence type="ECO:0008006" key="4">
    <source>
        <dbReference type="Google" id="ProtNLM"/>
    </source>
</evidence>
<protein>
    <recommendedName>
        <fullName evidence="4">F-box domain-containing protein</fullName>
    </recommendedName>
</protein>
<feature type="compositionally biased region" description="Low complexity" evidence="1">
    <location>
        <begin position="165"/>
        <end position="175"/>
    </location>
</feature>